<dbReference type="CDD" id="cd14824">
    <property type="entry name" value="Longin"/>
    <property type="match status" value="1"/>
</dbReference>
<keyword evidence="8" id="KW-0175">Coiled coil</keyword>
<dbReference type="Proteomes" id="UP001515480">
    <property type="component" value="Unassembled WGS sequence"/>
</dbReference>
<name>A0AB34J1Z5_PRYPA</name>
<dbReference type="SUPFAM" id="SSF64356">
    <property type="entry name" value="SNARE-like"/>
    <property type="match status" value="1"/>
</dbReference>
<evidence type="ECO:0000313" key="13">
    <source>
        <dbReference type="Proteomes" id="UP001515480"/>
    </source>
</evidence>
<dbReference type="PANTHER" id="PTHR21136">
    <property type="entry name" value="SNARE PROTEINS"/>
    <property type="match status" value="1"/>
</dbReference>
<dbReference type="PANTHER" id="PTHR21136:SF168">
    <property type="entry name" value="VESICLE-ASSOCIATED MEMBRANE PROTEIN 9"/>
    <property type="match status" value="1"/>
</dbReference>
<keyword evidence="4" id="KW-0653">Protein transport</keyword>
<evidence type="ECO:0000259" key="10">
    <source>
        <dbReference type="PROSITE" id="PS50859"/>
    </source>
</evidence>
<dbReference type="SUPFAM" id="SSF58038">
    <property type="entry name" value="SNARE fusion complex"/>
    <property type="match status" value="1"/>
</dbReference>
<comment type="caution">
    <text evidence="12">The sequence shown here is derived from an EMBL/GenBank/DDBJ whole genome shotgun (WGS) entry which is preliminary data.</text>
</comment>
<keyword evidence="13" id="KW-1185">Reference proteome</keyword>
<keyword evidence="5" id="KW-1133">Transmembrane helix</keyword>
<dbReference type="PROSITE" id="PS50892">
    <property type="entry name" value="V_SNARE"/>
    <property type="match status" value="1"/>
</dbReference>
<dbReference type="SMART" id="SM01270">
    <property type="entry name" value="Longin"/>
    <property type="match status" value="1"/>
</dbReference>
<dbReference type="PRINTS" id="PR00219">
    <property type="entry name" value="SYNAPTOBREVN"/>
</dbReference>
<dbReference type="EMBL" id="JBGBPQ010000015">
    <property type="protein sequence ID" value="KAL1510610.1"/>
    <property type="molecule type" value="Genomic_DNA"/>
</dbReference>
<evidence type="ECO:0000256" key="1">
    <source>
        <dbReference type="ARBA" id="ARBA00008025"/>
    </source>
</evidence>
<dbReference type="InterPro" id="IPR042855">
    <property type="entry name" value="V_SNARE_CC"/>
</dbReference>
<keyword evidence="3" id="KW-0812">Transmembrane</keyword>
<dbReference type="InterPro" id="IPR051097">
    <property type="entry name" value="Synaptobrevin-like_transport"/>
</dbReference>
<evidence type="ECO:0000256" key="2">
    <source>
        <dbReference type="ARBA" id="ARBA00022448"/>
    </source>
</evidence>
<organism evidence="12 13">
    <name type="scientific">Prymnesium parvum</name>
    <name type="common">Toxic golden alga</name>
    <dbReference type="NCBI Taxonomy" id="97485"/>
    <lineage>
        <taxon>Eukaryota</taxon>
        <taxon>Haptista</taxon>
        <taxon>Haptophyta</taxon>
        <taxon>Prymnesiophyceae</taxon>
        <taxon>Prymnesiales</taxon>
        <taxon>Prymnesiaceae</taxon>
        <taxon>Prymnesium</taxon>
    </lineage>
</organism>
<evidence type="ECO:0000313" key="12">
    <source>
        <dbReference type="EMBL" id="KAL1510610.1"/>
    </source>
</evidence>
<gene>
    <name evidence="12" type="ORF">AB1Y20_006911</name>
</gene>
<keyword evidence="2" id="KW-0813">Transport</keyword>
<evidence type="ECO:0000256" key="9">
    <source>
        <dbReference type="SAM" id="MobiDB-lite"/>
    </source>
</evidence>
<dbReference type="AlphaFoldDB" id="A0AB34J1Z5"/>
<evidence type="ECO:0000256" key="6">
    <source>
        <dbReference type="ARBA" id="ARBA00023136"/>
    </source>
</evidence>
<sequence length="275" mass="30486">MLRHVAFVAVGRLEEYGQCTFLADVAFTTGNMGEIAMKILRRLPVGSAGVRRSYKYESGYTFHFLCDSSLVFVATERELGAEGAFALLVRVQQKWLAHYGNAARLIGGDVSSYRDFERTLHELVQSSVAERQQSGPVCTSRAGGSRTGEGGDEEMEELGAVQEKLEGIKSVMADSIEKVLERGEKIDLLVDKTDRLHQQAFKFARSSTAFKRSLRWRSIRCMLASLTGVFIVLVLLRTSYCGTLNVSGCVNSVKVSSEEWFTTALKDAKEPKHPL</sequence>
<dbReference type="GO" id="GO:0005737">
    <property type="term" value="C:cytoplasm"/>
    <property type="evidence" value="ECO:0007669"/>
    <property type="project" value="UniProtKB-ARBA"/>
</dbReference>
<evidence type="ECO:0008006" key="14">
    <source>
        <dbReference type="Google" id="ProtNLM"/>
    </source>
</evidence>
<evidence type="ECO:0000256" key="3">
    <source>
        <dbReference type="ARBA" id="ARBA00022692"/>
    </source>
</evidence>
<comment type="subcellular location">
    <subcellularLocation>
        <location evidence="7">Endomembrane system</location>
        <topology evidence="7">Single-pass type IV membrane protein</topology>
    </subcellularLocation>
</comment>
<feature type="domain" description="Longin" evidence="10">
    <location>
        <begin position="9"/>
        <end position="120"/>
    </location>
</feature>
<reference evidence="12 13" key="1">
    <citation type="journal article" date="2024" name="Science">
        <title>Giant polyketide synthase enzymes in the biosynthesis of giant marine polyether toxins.</title>
        <authorList>
            <person name="Fallon T.R."/>
            <person name="Shende V.V."/>
            <person name="Wierzbicki I.H."/>
            <person name="Pendleton A.L."/>
            <person name="Watervoot N.F."/>
            <person name="Auber R.P."/>
            <person name="Gonzalez D.J."/>
            <person name="Wisecaver J.H."/>
            <person name="Moore B.S."/>
        </authorList>
    </citation>
    <scope>NUCLEOTIDE SEQUENCE [LARGE SCALE GENOMIC DNA]</scope>
    <source>
        <strain evidence="12 13">12B1</strain>
    </source>
</reference>
<dbReference type="GO" id="GO:0012505">
    <property type="term" value="C:endomembrane system"/>
    <property type="evidence" value="ECO:0007669"/>
    <property type="project" value="UniProtKB-SubCell"/>
</dbReference>
<dbReference type="CDD" id="cd15843">
    <property type="entry name" value="R-SNARE"/>
    <property type="match status" value="1"/>
</dbReference>
<keyword evidence="6" id="KW-0472">Membrane</keyword>
<dbReference type="PROSITE" id="PS50859">
    <property type="entry name" value="LONGIN"/>
    <property type="match status" value="1"/>
</dbReference>
<evidence type="ECO:0000259" key="11">
    <source>
        <dbReference type="PROSITE" id="PS50892"/>
    </source>
</evidence>
<evidence type="ECO:0000256" key="7">
    <source>
        <dbReference type="ARBA" id="ARBA00046280"/>
    </source>
</evidence>
<dbReference type="Pfam" id="PF00957">
    <property type="entry name" value="Synaptobrevin"/>
    <property type="match status" value="1"/>
</dbReference>
<proteinExistence type="inferred from homology"/>
<dbReference type="GO" id="GO:0015031">
    <property type="term" value="P:protein transport"/>
    <property type="evidence" value="ECO:0007669"/>
    <property type="project" value="UniProtKB-KW"/>
</dbReference>
<dbReference type="Pfam" id="PF13774">
    <property type="entry name" value="Longin"/>
    <property type="match status" value="1"/>
</dbReference>
<evidence type="ECO:0000256" key="8">
    <source>
        <dbReference type="PROSITE-ProRule" id="PRU00290"/>
    </source>
</evidence>
<dbReference type="Gene3D" id="1.20.5.110">
    <property type="match status" value="1"/>
</dbReference>
<comment type="similarity">
    <text evidence="1">Belongs to the synaptobrevin family.</text>
</comment>
<dbReference type="InterPro" id="IPR001388">
    <property type="entry name" value="Synaptobrevin-like"/>
</dbReference>
<dbReference type="Gene3D" id="3.30.450.50">
    <property type="entry name" value="Longin domain"/>
    <property type="match status" value="1"/>
</dbReference>
<dbReference type="InterPro" id="IPR010908">
    <property type="entry name" value="Longin_dom"/>
</dbReference>
<accession>A0AB34J1Z5</accession>
<evidence type="ECO:0000256" key="4">
    <source>
        <dbReference type="ARBA" id="ARBA00022927"/>
    </source>
</evidence>
<evidence type="ECO:0000256" key="5">
    <source>
        <dbReference type="ARBA" id="ARBA00022989"/>
    </source>
</evidence>
<dbReference type="GO" id="GO:0016020">
    <property type="term" value="C:membrane"/>
    <property type="evidence" value="ECO:0007669"/>
    <property type="project" value="InterPro"/>
</dbReference>
<dbReference type="GO" id="GO:0016192">
    <property type="term" value="P:vesicle-mediated transport"/>
    <property type="evidence" value="ECO:0007669"/>
    <property type="project" value="InterPro"/>
</dbReference>
<feature type="region of interest" description="Disordered" evidence="9">
    <location>
        <begin position="131"/>
        <end position="153"/>
    </location>
</feature>
<feature type="domain" description="V-SNARE coiled-coil homology" evidence="11">
    <location>
        <begin position="157"/>
        <end position="217"/>
    </location>
</feature>
<dbReference type="InterPro" id="IPR011012">
    <property type="entry name" value="Longin-like_dom_sf"/>
</dbReference>
<protein>
    <recommendedName>
        <fullName evidence="14">V-SNARE coiled-coil homology domain-containing protein</fullName>
    </recommendedName>
</protein>